<accession>A0ABT5VAY2</accession>
<dbReference type="PANTHER" id="PTHR42987">
    <property type="entry name" value="PEPTIDASE S49"/>
    <property type="match status" value="1"/>
</dbReference>
<dbReference type="Gene3D" id="3.90.226.10">
    <property type="entry name" value="2-enoyl-CoA Hydratase, Chain A, domain 1"/>
    <property type="match status" value="2"/>
</dbReference>
<dbReference type="Pfam" id="PF01343">
    <property type="entry name" value="Peptidase_S49"/>
    <property type="match status" value="1"/>
</dbReference>
<dbReference type="CDD" id="cd07023">
    <property type="entry name" value="S49_Sppa_N_C"/>
    <property type="match status" value="1"/>
</dbReference>
<keyword evidence="4" id="KW-0720">Serine protease</keyword>
<name>A0ABT5VAY2_9BACI</name>
<evidence type="ECO:0000256" key="3">
    <source>
        <dbReference type="ARBA" id="ARBA00022801"/>
    </source>
</evidence>
<evidence type="ECO:0000256" key="2">
    <source>
        <dbReference type="ARBA" id="ARBA00022670"/>
    </source>
</evidence>
<dbReference type="InterPro" id="IPR004635">
    <property type="entry name" value="Pept_S49_SppA"/>
</dbReference>
<evidence type="ECO:0000313" key="7">
    <source>
        <dbReference type="Proteomes" id="UP001148125"/>
    </source>
</evidence>
<comment type="similarity">
    <text evidence="1">Belongs to the peptidase S49 family.</text>
</comment>
<dbReference type="RefSeq" id="WP_275116929.1">
    <property type="nucleotide sequence ID" value="NZ_JAOTPO010000002.1"/>
</dbReference>
<dbReference type="Proteomes" id="UP001148125">
    <property type="component" value="Unassembled WGS sequence"/>
</dbReference>
<comment type="caution">
    <text evidence="6">The sequence shown here is derived from an EMBL/GenBank/DDBJ whole genome shotgun (WGS) entry which is preliminary data.</text>
</comment>
<evidence type="ECO:0000256" key="1">
    <source>
        <dbReference type="ARBA" id="ARBA00008683"/>
    </source>
</evidence>
<keyword evidence="7" id="KW-1185">Reference proteome</keyword>
<gene>
    <name evidence="6" type="primary">sppA</name>
    <name evidence="6" type="ORF">N7Z68_02765</name>
</gene>
<sequence>MSKKRWLGLLAVVVLFILSTTINFRTATTTTNWDEVFTGVDRKWVERTIREGDRKEKIVVLDVNGVIQDQEDSSLLFQTPGYRHRTFLQMLEHAGKDPDVEGIIIRVNSPGGGVVESAEVYDKIRSIQEEYFKKIYVSMGSMAASGGYYIAAPADKIFANTSTITGSLGVIMQSYNVSELAEQIGIKEQTIKSGEFKDIMSPTRDMTDDEREILQSIIDDAYNEFVNVIVEGRGLPEAEVRNIADGRIYSGAQAKQLDLVDEIGSYEETVDALIEDLGFGNLRVIRYETSVGFNDLLQLSAQRLTTNQGDLLGLQQLLRQTNSPSLMYLYTK</sequence>
<feature type="domain" description="Peptidase S49" evidence="5">
    <location>
        <begin position="133"/>
        <end position="275"/>
    </location>
</feature>
<dbReference type="PANTHER" id="PTHR42987:SF7">
    <property type="entry name" value="SIGNAL PEPTIDE PEPTIDASE SPPA-RELATED"/>
    <property type="match status" value="1"/>
</dbReference>
<evidence type="ECO:0000256" key="4">
    <source>
        <dbReference type="ARBA" id="ARBA00022825"/>
    </source>
</evidence>
<organism evidence="6 7">
    <name type="scientific">Alkalihalobacterium chitinilyticum</name>
    <dbReference type="NCBI Taxonomy" id="2980103"/>
    <lineage>
        <taxon>Bacteria</taxon>
        <taxon>Bacillati</taxon>
        <taxon>Bacillota</taxon>
        <taxon>Bacilli</taxon>
        <taxon>Bacillales</taxon>
        <taxon>Bacillaceae</taxon>
        <taxon>Alkalihalobacterium</taxon>
    </lineage>
</organism>
<evidence type="ECO:0000259" key="5">
    <source>
        <dbReference type="Pfam" id="PF01343"/>
    </source>
</evidence>
<dbReference type="InterPro" id="IPR029045">
    <property type="entry name" value="ClpP/crotonase-like_dom_sf"/>
</dbReference>
<dbReference type="EMBL" id="JAOTPO010000002">
    <property type="protein sequence ID" value="MDE5412291.1"/>
    <property type="molecule type" value="Genomic_DNA"/>
</dbReference>
<dbReference type="SUPFAM" id="SSF52096">
    <property type="entry name" value="ClpP/crotonase"/>
    <property type="match status" value="1"/>
</dbReference>
<protein>
    <submittedName>
        <fullName evidence="6">Signal peptide peptidase SppA</fullName>
    </submittedName>
</protein>
<dbReference type="NCBIfam" id="TIGR00706">
    <property type="entry name" value="SppA_dom"/>
    <property type="match status" value="1"/>
</dbReference>
<keyword evidence="2" id="KW-0645">Protease</keyword>
<keyword evidence="3" id="KW-0378">Hydrolase</keyword>
<dbReference type="PRINTS" id="PR00127">
    <property type="entry name" value="CLPPROTEASEP"/>
</dbReference>
<evidence type="ECO:0000313" key="6">
    <source>
        <dbReference type="EMBL" id="MDE5412291.1"/>
    </source>
</evidence>
<dbReference type="InterPro" id="IPR001907">
    <property type="entry name" value="ClpP"/>
</dbReference>
<reference evidence="6" key="1">
    <citation type="submission" date="2024-05" db="EMBL/GenBank/DDBJ databases">
        <title>Alkalihalobacillus sp. strain MEB203 novel alkaliphilic bacterium from Lonar Lake, India.</title>
        <authorList>
            <person name="Joshi A."/>
            <person name="Thite S."/>
            <person name="Mengade P."/>
        </authorList>
    </citation>
    <scope>NUCLEOTIDE SEQUENCE</scope>
    <source>
        <strain evidence="6">MEB 203</strain>
    </source>
</reference>
<dbReference type="InterPro" id="IPR047272">
    <property type="entry name" value="S49_SppA_C"/>
</dbReference>
<dbReference type="InterPro" id="IPR002142">
    <property type="entry name" value="Peptidase_S49"/>
</dbReference>
<proteinExistence type="inferred from homology"/>